<comment type="caution">
    <text evidence="12">Lacks conserved residue(s) required for the propagation of feature annotation.</text>
</comment>
<dbReference type="NCBIfam" id="NF005932">
    <property type="entry name" value="PRK07956.1"/>
    <property type="match status" value="1"/>
</dbReference>
<dbReference type="Pfam" id="PF01653">
    <property type="entry name" value="DNA_ligase_aden"/>
    <property type="match status" value="1"/>
</dbReference>
<dbReference type="GO" id="GO:0046872">
    <property type="term" value="F:metal ion binding"/>
    <property type="evidence" value="ECO:0007669"/>
    <property type="project" value="UniProtKB-KW"/>
</dbReference>
<dbReference type="PIRSF" id="PIRSF001604">
    <property type="entry name" value="LigA"/>
    <property type="match status" value="1"/>
</dbReference>
<dbReference type="InterPro" id="IPR001357">
    <property type="entry name" value="BRCT_dom"/>
</dbReference>
<keyword evidence="15" id="KW-1185">Reference proteome</keyword>
<evidence type="ECO:0000256" key="7">
    <source>
        <dbReference type="ARBA" id="ARBA00022842"/>
    </source>
</evidence>
<accession>A0A3P7PK41</accession>
<dbReference type="Pfam" id="PF12826">
    <property type="entry name" value="HHH_2"/>
    <property type="match status" value="1"/>
</dbReference>
<keyword evidence="5 12" id="KW-0227">DNA damage</keyword>
<feature type="binding site" evidence="12">
    <location>
        <position position="124"/>
    </location>
    <ligand>
        <name>NAD(+)</name>
        <dbReference type="ChEBI" id="CHEBI:57540"/>
    </ligand>
</feature>
<keyword evidence="7 12" id="KW-0460">Magnesium</keyword>
<dbReference type="SMART" id="SM00532">
    <property type="entry name" value="LIGANc"/>
    <property type="match status" value="1"/>
</dbReference>
<dbReference type="EMBL" id="LR130778">
    <property type="protein sequence ID" value="VDN49318.1"/>
    <property type="molecule type" value="Genomic_DNA"/>
</dbReference>
<evidence type="ECO:0000256" key="5">
    <source>
        <dbReference type="ARBA" id="ARBA00022763"/>
    </source>
</evidence>
<evidence type="ECO:0000313" key="14">
    <source>
        <dbReference type="EMBL" id="VDN49318.1"/>
    </source>
</evidence>
<gene>
    <name evidence="12 14" type="primary">ligA</name>
    <name evidence="14" type="ORF">PATL70BA_3387</name>
</gene>
<dbReference type="InterPro" id="IPR012340">
    <property type="entry name" value="NA-bd_OB-fold"/>
</dbReference>
<dbReference type="InterPro" id="IPR041663">
    <property type="entry name" value="DisA/LigA_HHH"/>
</dbReference>
<dbReference type="InterPro" id="IPR013840">
    <property type="entry name" value="DNAligase_N"/>
</dbReference>
<dbReference type="Pfam" id="PF00533">
    <property type="entry name" value="BRCT"/>
    <property type="match status" value="1"/>
</dbReference>
<dbReference type="OrthoDB" id="9759736at2"/>
<feature type="binding site" evidence="12">
    <location>
        <position position="294"/>
    </location>
    <ligand>
        <name>NAD(+)</name>
        <dbReference type="ChEBI" id="CHEBI:57540"/>
    </ligand>
</feature>
<evidence type="ECO:0000256" key="12">
    <source>
        <dbReference type="HAMAP-Rule" id="MF_01588"/>
    </source>
</evidence>
<dbReference type="SMART" id="SM00278">
    <property type="entry name" value="HhH1"/>
    <property type="match status" value="3"/>
</dbReference>
<organism evidence="14 15">
    <name type="scientific">Petrocella atlantisensis</name>
    <dbReference type="NCBI Taxonomy" id="2173034"/>
    <lineage>
        <taxon>Bacteria</taxon>
        <taxon>Bacillati</taxon>
        <taxon>Bacillota</taxon>
        <taxon>Clostridia</taxon>
        <taxon>Lachnospirales</taxon>
        <taxon>Vallitaleaceae</taxon>
        <taxon>Petrocella</taxon>
    </lineage>
</organism>
<dbReference type="PROSITE" id="PS50172">
    <property type="entry name" value="BRCT"/>
    <property type="match status" value="1"/>
</dbReference>
<comment type="catalytic activity">
    <reaction evidence="11 12">
        <text>NAD(+) + (deoxyribonucleotide)n-3'-hydroxyl + 5'-phospho-(deoxyribonucleotide)m = (deoxyribonucleotide)n+m + AMP + beta-nicotinamide D-nucleotide.</text>
        <dbReference type="EC" id="6.5.1.2"/>
    </reaction>
</comment>
<dbReference type="InterPro" id="IPR010994">
    <property type="entry name" value="RuvA_2-like"/>
</dbReference>
<dbReference type="InterPro" id="IPR001679">
    <property type="entry name" value="DNA_ligase"/>
</dbReference>
<dbReference type="SUPFAM" id="SSF52113">
    <property type="entry name" value="BRCT domain"/>
    <property type="match status" value="1"/>
</dbReference>
<feature type="binding site" evidence="12">
    <location>
        <begin position="79"/>
        <end position="80"/>
    </location>
    <ligand>
        <name>NAD(+)</name>
        <dbReference type="ChEBI" id="CHEBI:57540"/>
    </ligand>
</feature>
<proteinExistence type="inferred from homology"/>
<sequence length="650" mass="72924">MSEIKRMKELVALLSQASKAYYQENREIMSNLEYDQLYDELIALEEKKGLVLTGSPTRQVGYEIVGALPKEAHNSRMLSLDKTKSREDLLAWLGEHKGLLSWKLDGLTLVLTYEDGVLIKGITRGNGIIGEVITNNVRVFDNVPLKINQKGTLVVRGEAVIKYSDFENINALLDEEEQYKNPRNLCSGTVRQLNNAITASRHVNFFAFQLVSGEGLKWDSKSEQLNWLGDLGFDVVPFKKVDHHNLLAELDVFEKEIMDNDFASDGLVLTFDSRAYSESLGVTSKFPRHSIAFKWQDEIKETHLKGVEWRASRTGLINPIALFDPVELEGTTVSRASLHNVSILKQLELGEGDIIKVYKANMIIPQVAGNLTRSNTLEIPKECPICKQTTEIKKVYDVEVLYCNNMACGAKKIKAFAHFVSRDAMNIDGMSEASIEKLVEMGLINTLSDIFELDQHKDLIVNMEGFGEKSYENLMAAIQTSKKVKLENLIYALGIPNVGLNNARLLSRYFDHNIDKIKDADVETLANIEGFGEIIAKSLYDYFHSPSNISVINALLNHIEIEEVEDNNKEQILKDKIFVITGNLETYVNRSALKDEIEALGGKVTGSVTGKTTYLINNDVTSTSGKNKKAKELGVSIINEMDYKKLIKEI</sequence>
<dbReference type="SUPFAM" id="SSF56091">
    <property type="entry name" value="DNA ligase/mRNA capping enzyme, catalytic domain"/>
    <property type="match status" value="1"/>
</dbReference>
<dbReference type="InterPro" id="IPR036420">
    <property type="entry name" value="BRCT_dom_sf"/>
</dbReference>
<evidence type="ECO:0000256" key="2">
    <source>
        <dbReference type="ARBA" id="ARBA00022598"/>
    </source>
</evidence>
<dbReference type="FunFam" id="1.10.150.20:FF:000007">
    <property type="entry name" value="DNA ligase"/>
    <property type="match status" value="1"/>
</dbReference>
<dbReference type="GO" id="GO:0003677">
    <property type="term" value="F:DNA binding"/>
    <property type="evidence" value="ECO:0007669"/>
    <property type="project" value="InterPro"/>
</dbReference>
<evidence type="ECO:0000256" key="4">
    <source>
        <dbReference type="ARBA" id="ARBA00022723"/>
    </source>
</evidence>
<dbReference type="GO" id="GO:0006281">
    <property type="term" value="P:DNA repair"/>
    <property type="evidence" value="ECO:0007669"/>
    <property type="project" value="UniProtKB-KW"/>
</dbReference>
<dbReference type="GO" id="GO:0006260">
    <property type="term" value="P:DNA replication"/>
    <property type="evidence" value="ECO:0007669"/>
    <property type="project" value="UniProtKB-KW"/>
</dbReference>
<keyword evidence="10 12" id="KW-0464">Manganese</keyword>
<dbReference type="RefSeq" id="WP_125138299.1">
    <property type="nucleotide sequence ID" value="NZ_LR130778.1"/>
</dbReference>
<evidence type="ECO:0000256" key="1">
    <source>
        <dbReference type="ARBA" id="ARBA00004067"/>
    </source>
</evidence>
<evidence type="ECO:0000259" key="13">
    <source>
        <dbReference type="PROSITE" id="PS50172"/>
    </source>
</evidence>
<dbReference type="Gene3D" id="1.10.287.610">
    <property type="entry name" value="Helix hairpin bin"/>
    <property type="match status" value="1"/>
</dbReference>
<comment type="function">
    <text evidence="1 12">DNA ligase that catalyzes the formation of phosphodiester linkages between 5'-phosphoryl and 3'-hydroxyl groups in double-stranded DNA using NAD as a coenzyme and as the energy source for the reaction. It is essential for DNA replication and repair of damaged DNA.</text>
</comment>
<name>A0A3P7PK41_9FIRM</name>
<dbReference type="InterPro" id="IPR003583">
    <property type="entry name" value="Hlx-hairpin-Hlx_DNA-bd_motif"/>
</dbReference>
<dbReference type="Gene3D" id="1.10.150.20">
    <property type="entry name" value="5' to 3' exonuclease, C-terminal subdomain"/>
    <property type="match status" value="2"/>
</dbReference>
<comment type="similarity">
    <text evidence="12">Belongs to the NAD-dependent DNA ligase family. LigA subfamily.</text>
</comment>
<dbReference type="InterPro" id="IPR004150">
    <property type="entry name" value="NAD_DNA_ligase_OB"/>
</dbReference>
<protein>
    <recommendedName>
        <fullName evidence="12">DNA ligase</fullName>
        <ecNumber evidence="12">6.5.1.2</ecNumber>
    </recommendedName>
    <alternativeName>
        <fullName evidence="12">Polydeoxyribonucleotide synthase [NAD(+)]</fullName>
    </alternativeName>
</protein>
<dbReference type="KEGG" id="cbar:PATL70BA_3387"/>
<keyword evidence="2 12" id="KW-0436">Ligase</keyword>
<evidence type="ECO:0000256" key="9">
    <source>
        <dbReference type="ARBA" id="ARBA00023204"/>
    </source>
</evidence>
<keyword evidence="8 12" id="KW-0520">NAD</keyword>
<keyword evidence="3 12" id="KW-0235">DNA replication</keyword>
<feature type="binding site" evidence="12">
    <location>
        <position position="158"/>
    </location>
    <ligand>
        <name>NAD(+)</name>
        <dbReference type="ChEBI" id="CHEBI:57540"/>
    </ligand>
</feature>
<keyword evidence="6 12" id="KW-0862">Zinc</keyword>
<feature type="binding site" evidence="12">
    <location>
        <position position="408"/>
    </location>
    <ligand>
        <name>Zn(2+)</name>
        <dbReference type="ChEBI" id="CHEBI:29105"/>
    </ligand>
</feature>
<dbReference type="SMART" id="SM00292">
    <property type="entry name" value="BRCT"/>
    <property type="match status" value="1"/>
</dbReference>
<feature type="domain" description="BRCT" evidence="13">
    <location>
        <begin position="568"/>
        <end position="650"/>
    </location>
</feature>
<keyword evidence="4 12" id="KW-0479">Metal-binding</keyword>
<dbReference type="NCBIfam" id="TIGR00575">
    <property type="entry name" value="dnlj"/>
    <property type="match status" value="1"/>
</dbReference>
<evidence type="ECO:0000256" key="11">
    <source>
        <dbReference type="ARBA" id="ARBA00034005"/>
    </source>
</evidence>
<keyword evidence="9 12" id="KW-0234">DNA repair</keyword>
<comment type="cofactor">
    <cofactor evidence="12">
        <name>Mg(2+)</name>
        <dbReference type="ChEBI" id="CHEBI:18420"/>
    </cofactor>
    <cofactor evidence="12">
        <name>Mn(2+)</name>
        <dbReference type="ChEBI" id="CHEBI:29035"/>
    </cofactor>
</comment>
<dbReference type="Proteomes" id="UP000279029">
    <property type="component" value="Chromosome"/>
</dbReference>
<dbReference type="AlphaFoldDB" id="A0A3P7PK41"/>
<feature type="binding site" evidence="12">
    <location>
        <position position="386"/>
    </location>
    <ligand>
        <name>Zn(2+)</name>
        <dbReference type="ChEBI" id="CHEBI:29105"/>
    </ligand>
</feature>
<evidence type="ECO:0000256" key="10">
    <source>
        <dbReference type="ARBA" id="ARBA00023211"/>
    </source>
</evidence>
<dbReference type="Pfam" id="PF03120">
    <property type="entry name" value="OB_DNA_ligase"/>
    <property type="match status" value="1"/>
</dbReference>
<evidence type="ECO:0000256" key="3">
    <source>
        <dbReference type="ARBA" id="ARBA00022705"/>
    </source>
</evidence>
<dbReference type="Gene3D" id="3.40.50.10190">
    <property type="entry name" value="BRCT domain"/>
    <property type="match status" value="1"/>
</dbReference>
<feature type="binding site" evidence="12">
    <location>
        <position position="383"/>
    </location>
    <ligand>
        <name>Zn(2+)</name>
        <dbReference type="ChEBI" id="CHEBI:29105"/>
    </ligand>
</feature>
<dbReference type="Gene3D" id="2.40.50.140">
    <property type="entry name" value="Nucleic acid-binding proteins"/>
    <property type="match status" value="1"/>
</dbReference>
<dbReference type="Gene3D" id="3.30.470.30">
    <property type="entry name" value="DNA ligase/mRNA capping enzyme"/>
    <property type="match status" value="1"/>
</dbReference>
<evidence type="ECO:0000313" key="15">
    <source>
        <dbReference type="Proteomes" id="UP000279029"/>
    </source>
</evidence>
<dbReference type="HAMAP" id="MF_01588">
    <property type="entry name" value="DNA_ligase_A"/>
    <property type="match status" value="1"/>
</dbReference>
<dbReference type="SUPFAM" id="SSF50249">
    <property type="entry name" value="Nucleic acid-binding proteins"/>
    <property type="match status" value="1"/>
</dbReference>
<evidence type="ECO:0000256" key="6">
    <source>
        <dbReference type="ARBA" id="ARBA00022833"/>
    </source>
</evidence>
<evidence type="ECO:0000256" key="8">
    <source>
        <dbReference type="ARBA" id="ARBA00023027"/>
    </source>
</evidence>
<dbReference type="SUPFAM" id="SSF47781">
    <property type="entry name" value="RuvA domain 2-like"/>
    <property type="match status" value="1"/>
</dbReference>
<dbReference type="EC" id="6.5.1.2" evidence="12"/>
<dbReference type="CDD" id="cd17748">
    <property type="entry name" value="BRCT_DNA_ligase_like"/>
    <property type="match status" value="1"/>
</dbReference>
<feature type="active site" description="N6-AMP-lysine intermediate" evidence="12">
    <location>
        <position position="103"/>
    </location>
</feature>
<reference evidence="14 15" key="1">
    <citation type="submission" date="2018-09" db="EMBL/GenBank/DDBJ databases">
        <authorList>
            <person name="Postec A."/>
        </authorList>
    </citation>
    <scope>NUCLEOTIDE SEQUENCE [LARGE SCALE GENOMIC DNA]</scope>
    <source>
        <strain evidence="14">70B-A</strain>
    </source>
</reference>
<dbReference type="InterPro" id="IPR013839">
    <property type="entry name" value="DNAligase_adenylation"/>
</dbReference>
<dbReference type="GO" id="GO:0003911">
    <property type="term" value="F:DNA ligase (NAD+) activity"/>
    <property type="evidence" value="ECO:0007669"/>
    <property type="project" value="UniProtKB-UniRule"/>
</dbReference>